<evidence type="ECO:0000256" key="7">
    <source>
        <dbReference type="SAM" id="Phobius"/>
    </source>
</evidence>
<dbReference type="EMBL" id="CAUJNA010003610">
    <property type="protein sequence ID" value="CAJ1405976.1"/>
    <property type="molecule type" value="Genomic_DNA"/>
</dbReference>
<dbReference type="PANTHER" id="PTHR23517:SF13">
    <property type="entry name" value="MAJOR FACILITATOR SUPERFAMILY MFS_1"/>
    <property type="match status" value="1"/>
</dbReference>
<evidence type="ECO:0000256" key="6">
    <source>
        <dbReference type="ARBA" id="ARBA00023136"/>
    </source>
</evidence>
<evidence type="ECO:0000256" key="3">
    <source>
        <dbReference type="ARBA" id="ARBA00022475"/>
    </source>
</evidence>
<reference evidence="9" key="1">
    <citation type="submission" date="2023-08" db="EMBL/GenBank/DDBJ databases">
        <authorList>
            <person name="Chen Y."/>
            <person name="Shah S."/>
            <person name="Dougan E. K."/>
            <person name="Thang M."/>
            <person name="Chan C."/>
        </authorList>
    </citation>
    <scope>NUCLEOTIDE SEQUENCE</scope>
</reference>
<name>A0AA36JJ25_9DINO</name>
<dbReference type="InterPro" id="IPR001958">
    <property type="entry name" value="Tet-R_TetA/multi-R_MdtG-like"/>
</dbReference>
<organism evidence="9 10">
    <name type="scientific">Effrenium voratum</name>
    <dbReference type="NCBI Taxonomy" id="2562239"/>
    <lineage>
        <taxon>Eukaryota</taxon>
        <taxon>Sar</taxon>
        <taxon>Alveolata</taxon>
        <taxon>Dinophyceae</taxon>
        <taxon>Suessiales</taxon>
        <taxon>Symbiodiniaceae</taxon>
        <taxon>Effrenium</taxon>
    </lineage>
</organism>
<dbReference type="InterPro" id="IPR036259">
    <property type="entry name" value="MFS_trans_sf"/>
</dbReference>
<feature type="transmembrane region" description="Helical" evidence="7">
    <location>
        <begin position="655"/>
        <end position="674"/>
    </location>
</feature>
<dbReference type="Proteomes" id="UP001178507">
    <property type="component" value="Unassembled WGS sequence"/>
</dbReference>
<dbReference type="InterPro" id="IPR005829">
    <property type="entry name" value="Sugar_transporter_CS"/>
</dbReference>
<keyword evidence="2" id="KW-0813">Transport</keyword>
<keyword evidence="3" id="KW-1003">Cell membrane</keyword>
<keyword evidence="4 7" id="KW-0812">Transmembrane</keyword>
<feature type="transmembrane region" description="Helical" evidence="7">
    <location>
        <begin position="180"/>
        <end position="198"/>
    </location>
</feature>
<dbReference type="PROSITE" id="PS00216">
    <property type="entry name" value="SUGAR_TRANSPORT_1"/>
    <property type="match status" value="1"/>
</dbReference>
<dbReference type="InterPro" id="IPR050171">
    <property type="entry name" value="MFS_Transporters"/>
</dbReference>
<evidence type="ECO:0000256" key="2">
    <source>
        <dbReference type="ARBA" id="ARBA00022448"/>
    </source>
</evidence>
<feature type="transmembrane region" description="Helical" evidence="7">
    <location>
        <begin position="228"/>
        <end position="256"/>
    </location>
</feature>
<feature type="transmembrane region" description="Helical" evidence="7">
    <location>
        <begin position="833"/>
        <end position="856"/>
    </location>
</feature>
<dbReference type="PROSITE" id="PS50850">
    <property type="entry name" value="MFS"/>
    <property type="match status" value="1"/>
</dbReference>
<dbReference type="AlphaFoldDB" id="A0AA36JJ25"/>
<evidence type="ECO:0000256" key="4">
    <source>
        <dbReference type="ARBA" id="ARBA00022692"/>
    </source>
</evidence>
<evidence type="ECO:0000259" key="8">
    <source>
        <dbReference type="PROSITE" id="PS50850"/>
    </source>
</evidence>
<evidence type="ECO:0000256" key="1">
    <source>
        <dbReference type="ARBA" id="ARBA00004651"/>
    </source>
</evidence>
<protein>
    <recommendedName>
        <fullName evidence="8">Major facilitator superfamily (MFS) profile domain-containing protein</fullName>
    </recommendedName>
</protein>
<dbReference type="Pfam" id="PF07690">
    <property type="entry name" value="MFS_1"/>
    <property type="match status" value="1"/>
</dbReference>
<dbReference type="GO" id="GO:0022857">
    <property type="term" value="F:transmembrane transporter activity"/>
    <property type="evidence" value="ECO:0007669"/>
    <property type="project" value="InterPro"/>
</dbReference>
<evidence type="ECO:0000313" key="9">
    <source>
        <dbReference type="EMBL" id="CAJ1405976.1"/>
    </source>
</evidence>
<feature type="transmembrane region" description="Helical" evidence="7">
    <location>
        <begin position="322"/>
        <end position="350"/>
    </location>
</feature>
<evidence type="ECO:0000313" key="10">
    <source>
        <dbReference type="Proteomes" id="UP001178507"/>
    </source>
</evidence>
<accession>A0AA36JJ25</accession>
<feature type="transmembrane region" description="Helical" evidence="7">
    <location>
        <begin position="62"/>
        <end position="80"/>
    </location>
</feature>
<evidence type="ECO:0000256" key="5">
    <source>
        <dbReference type="ARBA" id="ARBA00022989"/>
    </source>
</evidence>
<feature type="transmembrane region" description="Helical" evidence="7">
    <location>
        <begin position="149"/>
        <end position="168"/>
    </location>
</feature>
<feature type="transmembrane region" description="Helical" evidence="7">
    <location>
        <begin position="590"/>
        <end position="612"/>
    </location>
</feature>
<feature type="transmembrane region" description="Helical" evidence="7">
    <location>
        <begin position="92"/>
        <end position="110"/>
    </location>
</feature>
<comment type="subcellular location">
    <subcellularLocation>
        <location evidence="1">Cell membrane</location>
        <topology evidence="1">Multi-pass membrane protein</topology>
    </subcellularLocation>
</comment>
<proteinExistence type="predicted"/>
<dbReference type="SUPFAM" id="SSF103473">
    <property type="entry name" value="MFS general substrate transporter"/>
    <property type="match status" value="1"/>
</dbReference>
<keyword evidence="10" id="KW-1185">Reference proteome</keyword>
<dbReference type="GO" id="GO:0005886">
    <property type="term" value="C:plasma membrane"/>
    <property type="evidence" value="ECO:0007669"/>
    <property type="project" value="UniProtKB-SubCell"/>
</dbReference>
<feature type="domain" description="Major facilitator superfamily (MFS) profile" evidence="8">
    <location>
        <begin position="26"/>
        <end position="410"/>
    </location>
</feature>
<comment type="caution">
    <text evidence="9">The sequence shown here is derived from an EMBL/GenBank/DDBJ whole genome shotgun (WGS) entry which is preliminary data.</text>
</comment>
<dbReference type="InterPro" id="IPR011701">
    <property type="entry name" value="MFS"/>
</dbReference>
<dbReference type="InterPro" id="IPR020846">
    <property type="entry name" value="MFS_dom"/>
</dbReference>
<gene>
    <name evidence="9" type="ORF">EVOR1521_LOCUS28050</name>
</gene>
<feature type="transmembrane region" description="Helical" evidence="7">
    <location>
        <begin position="26"/>
        <end position="50"/>
    </location>
</feature>
<keyword evidence="5 7" id="KW-1133">Transmembrane helix</keyword>
<dbReference type="PANTHER" id="PTHR23517">
    <property type="entry name" value="RESISTANCE PROTEIN MDTM, PUTATIVE-RELATED-RELATED"/>
    <property type="match status" value="1"/>
</dbReference>
<feature type="transmembrane region" description="Helical" evidence="7">
    <location>
        <begin position="386"/>
        <end position="405"/>
    </location>
</feature>
<feature type="transmembrane region" description="Helical" evidence="7">
    <location>
        <begin position="293"/>
        <end position="316"/>
    </location>
</feature>
<feature type="transmembrane region" description="Helical" evidence="7">
    <location>
        <begin position="268"/>
        <end position="286"/>
    </location>
</feature>
<dbReference type="Gene3D" id="1.20.1250.20">
    <property type="entry name" value="MFS general substrate transporter like domains"/>
    <property type="match status" value="1"/>
</dbReference>
<feature type="transmembrane region" description="Helical" evidence="7">
    <location>
        <begin position="624"/>
        <end position="643"/>
    </location>
</feature>
<keyword evidence="6 7" id="KW-0472">Membrane</keyword>
<sequence length="863" mass="93869">MALNKQLLEEDACCEASLTLTVPIEAIWMVCLTVFIDSLGGSISAPVMPFYAEEFHASSSEVGLLFSTYSLAQVIALPLLGRLADRVGRRPVLVGSLFGAAAGAFCQGFAPSIGWLFLGRIVSGFCGAVGSTANVYICDVATEDCRPEYLGYLMSSNGLAFAFGPGLGGGLSKLGRNVPIMVNGALCLAAGLLTTFYLPESPAWVSHQQTCARREIVRQKPCKMWQTFSLSVWLVCAAEFLRGVSFSAIFAIFALFASDVYDLDSVSIGFAVCCGALCLIGTNIWVCPHLDAALGHVGCACLGMMLIAAGEVGLAYSPILKLSLVGMCVVYVGQAVAGCTIATITSVLATDDNRGAVMSMQQMAQALGRVFGPVVLSFLFSRDPRDPYACAAVAALIGSAVLYSLRSSFSKRARIMSIGTPIPLPAPPPWSKEEFTAEDVEDMGRFMCHLLTSRHYQWRDPQKRVALKKNLEMLFPPLSSEAQWHTMTNEEGPKNFGSLNGQADPSASISVGQFVVRNTPGSSVNRRRFKSMSRNNTLDLPPGAMVSQAKTAVRILNGELISKDRPYGTVEGAYVRKEHSSFTPGRRKRLNLVAIFINLVAPWALFCGIFAALSFQLHYWSSSFAWSSVAVGLLCAAVAAFLAHRTRMREQDPTWCTFAALAYLTATLLAAFFGDMNYWYNMQPYYDIESINSYPNVSPARERGQQLMDAGRVYFEDGTVLDTSKSMSFKNLDRYCVAPIISGEAPLSSYDFWAVGVNCCGSSTSAFRCGEYNNPKARAGLRLMRDDQRPFFRLAVQQAEAAYNIKANHPIFFEWLQDPVAEVLSYKTSGFSFALIAVASHFVFNLLCVAGATFAFSKLAHEF</sequence>
<dbReference type="PRINTS" id="PR01035">
    <property type="entry name" value="TCRTETA"/>
</dbReference>
<dbReference type="CDD" id="cd17325">
    <property type="entry name" value="MFS_MdtG_SLC18_like"/>
    <property type="match status" value="1"/>
</dbReference>